<evidence type="ECO:0000313" key="2">
    <source>
        <dbReference type="Proteomes" id="UP000011115"/>
    </source>
</evidence>
<dbReference type="Gramene" id="PGSC0003DMT400012478">
    <property type="protein sequence ID" value="PGSC0003DMT400012478"/>
    <property type="gene ID" value="PGSC0003DMG400004872"/>
</dbReference>
<name>M1A1A4_SOLTU</name>
<dbReference type="OrthoDB" id="5151075at2759"/>
<accession>M1A1A4</accession>
<dbReference type="EnsemblPlants" id="PGSC0003DMT400012478">
    <property type="protein sequence ID" value="PGSC0003DMT400012478"/>
    <property type="gene ID" value="PGSC0003DMG400004872"/>
</dbReference>
<organism evidence="1 2">
    <name type="scientific">Solanum tuberosum</name>
    <name type="common">Potato</name>
    <dbReference type="NCBI Taxonomy" id="4113"/>
    <lineage>
        <taxon>Eukaryota</taxon>
        <taxon>Viridiplantae</taxon>
        <taxon>Streptophyta</taxon>
        <taxon>Embryophyta</taxon>
        <taxon>Tracheophyta</taxon>
        <taxon>Spermatophyta</taxon>
        <taxon>Magnoliopsida</taxon>
        <taxon>eudicotyledons</taxon>
        <taxon>Gunneridae</taxon>
        <taxon>Pentapetalae</taxon>
        <taxon>asterids</taxon>
        <taxon>lamiids</taxon>
        <taxon>Solanales</taxon>
        <taxon>Solanaceae</taxon>
        <taxon>Solanoideae</taxon>
        <taxon>Solaneae</taxon>
        <taxon>Solanum</taxon>
    </lineage>
</organism>
<reference evidence="2" key="1">
    <citation type="journal article" date="2011" name="Nature">
        <title>Genome sequence and analysis of the tuber crop potato.</title>
        <authorList>
            <consortium name="The Potato Genome Sequencing Consortium"/>
        </authorList>
    </citation>
    <scope>NUCLEOTIDE SEQUENCE [LARGE SCALE GENOMIC DNA]</scope>
    <source>
        <strain evidence="2">cv. DM1-3 516 R44</strain>
    </source>
</reference>
<reference evidence="1" key="2">
    <citation type="submission" date="2015-06" db="UniProtKB">
        <authorList>
            <consortium name="EnsemblPlants"/>
        </authorList>
    </citation>
    <scope>IDENTIFICATION</scope>
    <source>
        <strain evidence="1">DM1-3 516 R44</strain>
    </source>
</reference>
<dbReference type="UniPathway" id="UPA00111">
    <property type="reaction ID" value="UER00527"/>
</dbReference>
<dbReference type="AlphaFoldDB" id="M1A1A4"/>
<dbReference type="ExpressionAtlas" id="M1A1A4">
    <property type="expression patterns" value="baseline"/>
</dbReference>
<keyword evidence="2" id="KW-1185">Reference proteome</keyword>
<dbReference type="Proteomes" id="UP000011115">
    <property type="component" value="Unassembled WGS sequence"/>
</dbReference>
<sequence length="51" mass="5899">MTILIEQLPVEIQADETNIHQKELVLVDGFAVPQTNAFGHNFRSLFYFHLL</sequence>
<evidence type="ECO:0000313" key="1">
    <source>
        <dbReference type="EnsemblPlants" id="PGSC0003DMT400012478"/>
    </source>
</evidence>
<protein>
    <submittedName>
        <fullName evidence="1">Myo-inositol oxygenase</fullName>
    </submittedName>
</protein>
<proteinExistence type="predicted"/>
<gene>
    <name evidence="1" type="primary">LOC102582224</name>
</gene>
<dbReference type="HOGENOM" id="CLU_3110216_0_0_1"/>